<keyword evidence="2" id="KW-1185">Reference proteome</keyword>
<comment type="caution">
    <text evidence="1">The sequence shown here is derived from an EMBL/GenBank/DDBJ whole genome shotgun (WGS) entry which is preliminary data.</text>
</comment>
<organism evidence="1 2">
    <name type="scientific">Celerinatantimonas diazotrophica</name>
    <dbReference type="NCBI Taxonomy" id="412034"/>
    <lineage>
        <taxon>Bacteria</taxon>
        <taxon>Pseudomonadati</taxon>
        <taxon>Pseudomonadota</taxon>
        <taxon>Gammaproteobacteria</taxon>
        <taxon>Celerinatantimonadaceae</taxon>
        <taxon>Celerinatantimonas</taxon>
    </lineage>
</organism>
<dbReference type="AlphaFoldDB" id="A0A4R1J9S6"/>
<dbReference type="Proteomes" id="UP000295565">
    <property type="component" value="Unassembled WGS sequence"/>
</dbReference>
<protein>
    <submittedName>
        <fullName evidence="1">Baseplate J-like protein</fullName>
    </submittedName>
</protein>
<gene>
    <name evidence="1" type="ORF">EV690_2395</name>
</gene>
<dbReference type="OrthoDB" id="9027184at2"/>
<evidence type="ECO:0000313" key="1">
    <source>
        <dbReference type="EMBL" id="TCK47373.1"/>
    </source>
</evidence>
<reference evidence="1 2" key="1">
    <citation type="submission" date="2019-03" db="EMBL/GenBank/DDBJ databases">
        <title>Genomic Encyclopedia of Type Strains, Phase IV (KMG-IV): sequencing the most valuable type-strain genomes for metagenomic binning, comparative biology and taxonomic classification.</title>
        <authorList>
            <person name="Goeker M."/>
        </authorList>
    </citation>
    <scope>NUCLEOTIDE SEQUENCE [LARGE SCALE GENOMIC DNA]</scope>
    <source>
        <strain evidence="1 2">DSM 18577</strain>
    </source>
</reference>
<dbReference type="EMBL" id="SMGD01000014">
    <property type="protein sequence ID" value="TCK47373.1"/>
    <property type="molecule type" value="Genomic_DNA"/>
</dbReference>
<dbReference type="RefSeq" id="WP_131913195.1">
    <property type="nucleotide sequence ID" value="NZ_OU594967.1"/>
</dbReference>
<accession>A0A4R1J9S6</accession>
<proteinExistence type="predicted"/>
<evidence type="ECO:0000313" key="2">
    <source>
        <dbReference type="Proteomes" id="UP000295565"/>
    </source>
</evidence>
<sequence>MSIDIPNLDDLTYEQLIDELVRSIPNYSSNWIDFNQSDPGITILQLISWIGESLLYQANSISDQSYYNYLKLLAGTQTYRPNDRYQQALLAALEDWPQEIKPELDQCGQPRSYPKARTQAQINEIEAVAQAYWQVNNRAIAEVDYYSLGLEAYFQALAELTHPSLTLTDDQLQYRQQSLEDLQALRRLFITTQSHLSPSSTQQWIEIVVNIAADLPTVITQAEPSQAPEVTTLINSIKNFIVPRRPVGTLIKVRPAHYTKIHLRVEVQITTGSNSQTVSQAIQQQIDHYVSSVSGGRNNTGWPLGEPLISFDLIHLIGEVNGVEVVIKIELQGYQFVQRSLSNKPTLPLPKDQWLITRPIAKNNPSEKKWATIKHSDASSSNPIAFDDFIIQELIGNVQATVKIKEPILNGI</sequence>
<name>A0A4R1J9S6_9GAMM</name>